<evidence type="ECO:0000256" key="1">
    <source>
        <dbReference type="SAM" id="Coils"/>
    </source>
</evidence>
<reference evidence="3" key="2">
    <citation type="submission" date="2025-09" db="UniProtKB">
        <authorList>
            <consortium name="Ensembl"/>
        </authorList>
    </citation>
    <scope>IDENTIFICATION</scope>
</reference>
<dbReference type="Ensembl" id="ENSPLAT00000028336.1">
    <property type="protein sequence ID" value="ENSPLAP00000018764.1"/>
    <property type="gene ID" value="ENSPLAG00000023558.1"/>
</dbReference>
<keyword evidence="1" id="KW-0175">Coiled coil</keyword>
<name>A0A3B3V1H7_9TELE</name>
<dbReference type="PANTHER" id="PTHR15715">
    <property type="entry name" value="CENTROSOMAL PROTEIN OF 170 KDA"/>
    <property type="match status" value="1"/>
</dbReference>
<protein>
    <submittedName>
        <fullName evidence="3">Sarcolemma associated protein b</fullName>
    </submittedName>
</protein>
<keyword evidence="2" id="KW-0812">Transmembrane</keyword>
<keyword evidence="2" id="KW-1133">Transmembrane helix</keyword>
<accession>A0A3B3V1H7</accession>
<evidence type="ECO:0000313" key="3">
    <source>
        <dbReference type="Ensembl" id="ENSPLAP00000018764.1"/>
    </source>
</evidence>
<feature type="transmembrane region" description="Helical" evidence="2">
    <location>
        <begin position="342"/>
        <end position="362"/>
    </location>
</feature>
<dbReference type="InterPro" id="IPR051176">
    <property type="entry name" value="Cent_Immune-Sig_Mod"/>
</dbReference>
<dbReference type="GO" id="GO:0001675">
    <property type="term" value="P:acrosome assembly"/>
    <property type="evidence" value="ECO:0007669"/>
    <property type="project" value="TreeGrafter"/>
</dbReference>
<dbReference type="AlphaFoldDB" id="A0A3B3V1H7"/>
<reference evidence="3" key="1">
    <citation type="submission" date="2025-08" db="UniProtKB">
        <authorList>
            <consortium name="Ensembl"/>
        </authorList>
    </citation>
    <scope>IDENTIFICATION</scope>
</reference>
<keyword evidence="4" id="KW-1185">Reference proteome</keyword>
<proteinExistence type="predicted"/>
<dbReference type="GO" id="GO:0002080">
    <property type="term" value="C:acrosomal membrane"/>
    <property type="evidence" value="ECO:0007669"/>
    <property type="project" value="TreeGrafter"/>
</dbReference>
<dbReference type="GeneTree" id="ENSGT00940000167624"/>
<evidence type="ECO:0000313" key="4">
    <source>
        <dbReference type="Proteomes" id="UP000261500"/>
    </source>
</evidence>
<dbReference type="PANTHER" id="PTHR15715:SF26">
    <property type="entry name" value="COILED-COIL DOMAIN-CONTAINING PROTEIN 136"/>
    <property type="match status" value="1"/>
</dbReference>
<organism evidence="3 4">
    <name type="scientific">Poecilia latipinna</name>
    <name type="common">sailfin molly</name>
    <dbReference type="NCBI Taxonomy" id="48699"/>
    <lineage>
        <taxon>Eukaryota</taxon>
        <taxon>Metazoa</taxon>
        <taxon>Chordata</taxon>
        <taxon>Craniata</taxon>
        <taxon>Vertebrata</taxon>
        <taxon>Euteleostomi</taxon>
        <taxon>Actinopterygii</taxon>
        <taxon>Neopterygii</taxon>
        <taxon>Teleostei</taxon>
        <taxon>Neoteleostei</taxon>
        <taxon>Acanthomorphata</taxon>
        <taxon>Ovalentaria</taxon>
        <taxon>Atherinomorphae</taxon>
        <taxon>Cyprinodontiformes</taxon>
        <taxon>Poeciliidae</taxon>
        <taxon>Poeciliinae</taxon>
        <taxon>Poecilia</taxon>
    </lineage>
</organism>
<dbReference type="STRING" id="48699.ENSPLAP00000018764"/>
<feature type="coiled-coil region" evidence="1">
    <location>
        <begin position="25"/>
        <end position="311"/>
    </location>
</feature>
<keyword evidence="2" id="KW-0472">Membrane</keyword>
<sequence>MIQINFITFFRSLLDDLTKSNMGSSGESEKMIQRLNDELREAREIANTEKQKCMELQGVLEEERKGHKQQAEQSSKQIKLLQGQLQQLQDEVDVLREQINVSSGSHDELQRAQNEMKSLKRALEAASAERDRDVTAVQSNLATASKDLDKWRQTASKYEREIEGLRRDLEQQSKQWQKTAEIQANELQSMQMECNGLQKECSVLRSDKQDMVNKHQKEKNSLQSECASLRAEKDEIFKAHQKEKASVLRDQNTDLNNKLKVLEESQQELERNLVAVQLQHQQDNSKLQTQLDEAESRSKSLQKEVHSCQGLRVSTSELTFESYLVSILFLFFLCCCSPQKPWMIWGPVVAVALTAVTAALLFRT</sequence>
<dbReference type="GO" id="GO:0007338">
    <property type="term" value="P:single fertilization"/>
    <property type="evidence" value="ECO:0007669"/>
    <property type="project" value="TreeGrafter"/>
</dbReference>
<dbReference type="Proteomes" id="UP000261500">
    <property type="component" value="Unplaced"/>
</dbReference>
<evidence type="ECO:0000256" key="2">
    <source>
        <dbReference type="SAM" id="Phobius"/>
    </source>
</evidence>